<feature type="compositionally biased region" description="Gly residues" evidence="1">
    <location>
        <begin position="409"/>
        <end position="436"/>
    </location>
</feature>
<dbReference type="STRING" id="105231.A0A1Y1IF15"/>
<feature type="non-terminal residue" evidence="2">
    <location>
        <position position="1"/>
    </location>
</feature>
<organism evidence="2 3">
    <name type="scientific">Klebsormidium nitens</name>
    <name type="common">Green alga</name>
    <name type="synonym">Ulothrix nitens</name>
    <dbReference type="NCBI Taxonomy" id="105231"/>
    <lineage>
        <taxon>Eukaryota</taxon>
        <taxon>Viridiplantae</taxon>
        <taxon>Streptophyta</taxon>
        <taxon>Klebsormidiophyceae</taxon>
        <taxon>Klebsormidiales</taxon>
        <taxon>Klebsormidiaceae</taxon>
        <taxon>Klebsormidium</taxon>
    </lineage>
</organism>
<feature type="compositionally biased region" description="Low complexity" evidence="1">
    <location>
        <begin position="988"/>
        <end position="997"/>
    </location>
</feature>
<feature type="compositionally biased region" description="Gly residues" evidence="1">
    <location>
        <begin position="87"/>
        <end position="97"/>
    </location>
</feature>
<feature type="compositionally biased region" description="Pro residues" evidence="1">
    <location>
        <begin position="733"/>
        <end position="744"/>
    </location>
</feature>
<name>A0A1Y1IF15_KLENI</name>
<feature type="compositionally biased region" description="Acidic residues" evidence="1">
    <location>
        <begin position="770"/>
        <end position="780"/>
    </location>
</feature>
<dbReference type="EMBL" id="DF237391">
    <property type="protein sequence ID" value="GAQ88592.1"/>
    <property type="molecule type" value="Genomic_DNA"/>
</dbReference>
<feature type="compositionally biased region" description="Gly residues" evidence="1">
    <location>
        <begin position="1195"/>
        <end position="1204"/>
    </location>
</feature>
<gene>
    <name evidence="2" type="ORF">KFL_004420060</name>
</gene>
<feature type="compositionally biased region" description="Gly residues" evidence="1">
    <location>
        <begin position="1217"/>
        <end position="1227"/>
    </location>
</feature>
<feature type="compositionally biased region" description="Basic and acidic residues" evidence="1">
    <location>
        <begin position="180"/>
        <end position="193"/>
    </location>
</feature>
<feature type="region of interest" description="Disordered" evidence="1">
    <location>
        <begin position="948"/>
        <end position="1049"/>
    </location>
</feature>
<evidence type="ECO:0000313" key="2">
    <source>
        <dbReference type="EMBL" id="GAQ88592.1"/>
    </source>
</evidence>
<proteinExistence type="predicted"/>
<accession>A0A1Y1IF15</accession>
<feature type="compositionally biased region" description="Gly residues" evidence="1">
    <location>
        <begin position="1146"/>
        <end position="1156"/>
    </location>
</feature>
<feature type="compositionally biased region" description="Low complexity" evidence="1">
    <location>
        <begin position="318"/>
        <end position="331"/>
    </location>
</feature>
<dbReference type="OrthoDB" id="1741743at2759"/>
<protein>
    <submittedName>
        <fullName evidence="2">Uncharacterized protein</fullName>
    </submittedName>
</protein>
<evidence type="ECO:0000256" key="1">
    <source>
        <dbReference type="SAM" id="MobiDB-lite"/>
    </source>
</evidence>
<feature type="compositionally biased region" description="Gly residues" evidence="1">
    <location>
        <begin position="445"/>
        <end position="458"/>
    </location>
</feature>
<dbReference type="AlphaFoldDB" id="A0A1Y1IF15"/>
<feature type="compositionally biased region" description="Basic and acidic residues" evidence="1">
    <location>
        <begin position="139"/>
        <end position="150"/>
    </location>
</feature>
<evidence type="ECO:0000313" key="3">
    <source>
        <dbReference type="Proteomes" id="UP000054558"/>
    </source>
</evidence>
<dbReference type="OMA" id="NAMRQHE"/>
<sequence>GFYDQPPRGMLNGPMPRGPIRADFRPPPPQGGKRDFSGSWRREGGEAVGPKHPGRGDMGLPYGIRAEGVLGGRGRGRGVEDRRPRGGGRGGMGVGPGRGPPTPDRDWSWRAPESAGVPGQSMPTQERKVGEEAVAAKVVEAEGVSKDSLPEGKAVSAEGTRAEVGAPALPADNSQVKQSVRSEHLPQDHDSRRQQQGAVSFTHPPKLDTQSLPQLNFMASQLSPGFPPPTLQFGLPQTPRTLNAASQQVSLAPEVLQALSKYSHHSDSQKLIEQVTQRQPKEQLPVEARQVAAPEPTQEGLEKPAQQAAPPLPPPQNAWVARQAAALAAAAKESVPPPQETKPSRAPPGKDTHREVVNATSGQQPPRVAQHWQQGGVAESGGENVGGAGLLGSGDVAWGQRPAATTPGRGKGGAQGGNRGRGRGPAPGMGRGGAGDGTTNDGPIEGPGRGRGPRGRGGAPPHQRQNHPEHSPQQRLPQVAGPTGWGPKPADSDGMPSATGWGEAQPQSILGQPPAGKRSAEDDLDIDELQSGVFGQQAGGESVEARGGRRKEEKKERGKGPQPGKGPSSSDLRSDARQSLRPGGQDAAPRKVPASATTAMGELRPPVSMISEEKQTTAQPTITFGAQSPMQVASSRAGQKETGFPMPHPEAAQKGPSAGLNVWGGAHSTLQAINLSQMQLDNAMRQHEYDNLPTTLGLEADPKHFSQGGPHLPIPIPLQGNNFTFGALSPTQLPPHPGTGPLLPPEAKKDIVGAAGGPFAKRNRGGEHVSEDDDGPEDKEAEAAASAIAAAAIGDSESEQEGRILNVGKKRQGSEGGADALPADLSVDAVEEGEGDVRQQHMPNGPPMMQQPGGPFAGHPGGGPQSFSPEALQAMAERGQVPGPGWAPSMHPQQFSMGMDSFFGPPPQGGFPGAFMNRPGQNHMMMYNHPFGPVGQFGQLGMGFMNPGYLPTGKQPDWKHTPPAEGAPGSGGRDSPPQHQQQRALSQGPPSSAPGSGQRNFAPGAVARPQGPFEGVHNPFQNLGPDPGPWAHMGRPPHSPQHPPHMQGAPFFNAMLQQQQFGEGGIPLPPHSLEGGMPPFADLQKPQGGASSRSESVHSDPAAQFPDELGGPPEQGPARGGDVDEQGASRRGGVVRTVQRPRRGGGRGGRGGGNGAGNQDKGDGNVNGGRDRGQQQPGGGNPRQQTEQGPHRGGRGGQGRGPVAGQGPQRGAASGSRRGGGRMGGGERPPAANGGVAPGGGNAAAREAAKVKQVYVAKQGAAAPLPRKEGPAGGRQQSV</sequence>
<dbReference type="Proteomes" id="UP000054558">
    <property type="component" value="Unassembled WGS sequence"/>
</dbReference>
<feature type="region of interest" description="Disordered" evidence="1">
    <location>
        <begin position="262"/>
        <end position="601"/>
    </location>
</feature>
<feature type="compositionally biased region" description="Basic and acidic residues" evidence="1">
    <location>
        <begin position="543"/>
        <end position="559"/>
    </location>
</feature>
<keyword evidence="3" id="KW-1185">Reference proteome</keyword>
<feature type="compositionally biased region" description="Gly residues" evidence="1">
    <location>
        <begin position="383"/>
        <end position="392"/>
    </location>
</feature>
<feature type="region of interest" description="Disordered" evidence="1">
    <location>
        <begin position="1"/>
        <end position="210"/>
    </location>
</feature>
<reference evidence="2 3" key="1">
    <citation type="journal article" date="2014" name="Nat. Commun.">
        <title>Klebsormidium flaccidum genome reveals primary factors for plant terrestrial adaptation.</title>
        <authorList>
            <person name="Hori K."/>
            <person name="Maruyama F."/>
            <person name="Fujisawa T."/>
            <person name="Togashi T."/>
            <person name="Yamamoto N."/>
            <person name="Seo M."/>
            <person name="Sato S."/>
            <person name="Yamada T."/>
            <person name="Mori H."/>
            <person name="Tajima N."/>
            <person name="Moriyama T."/>
            <person name="Ikeuchi M."/>
            <person name="Watanabe M."/>
            <person name="Wada H."/>
            <person name="Kobayashi K."/>
            <person name="Saito M."/>
            <person name="Masuda T."/>
            <person name="Sasaki-Sekimoto Y."/>
            <person name="Mashiguchi K."/>
            <person name="Awai K."/>
            <person name="Shimojima M."/>
            <person name="Masuda S."/>
            <person name="Iwai M."/>
            <person name="Nobusawa T."/>
            <person name="Narise T."/>
            <person name="Kondo S."/>
            <person name="Saito H."/>
            <person name="Sato R."/>
            <person name="Murakawa M."/>
            <person name="Ihara Y."/>
            <person name="Oshima-Yamada Y."/>
            <person name="Ohtaka K."/>
            <person name="Satoh M."/>
            <person name="Sonobe K."/>
            <person name="Ishii M."/>
            <person name="Ohtani R."/>
            <person name="Kanamori-Sato M."/>
            <person name="Honoki R."/>
            <person name="Miyazaki D."/>
            <person name="Mochizuki H."/>
            <person name="Umetsu J."/>
            <person name="Higashi K."/>
            <person name="Shibata D."/>
            <person name="Kamiya Y."/>
            <person name="Sato N."/>
            <person name="Nakamura Y."/>
            <person name="Tabata S."/>
            <person name="Ida S."/>
            <person name="Kurokawa K."/>
            <person name="Ohta H."/>
        </authorList>
    </citation>
    <scope>NUCLEOTIDE SEQUENCE [LARGE SCALE GENOMIC DNA]</scope>
    <source>
        <strain evidence="2 3">NIES-2285</strain>
    </source>
</reference>
<feature type="region of interest" description="Disordered" evidence="1">
    <location>
        <begin position="1062"/>
        <end position="1250"/>
    </location>
</feature>
<feature type="region of interest" description="Disordered" evidence="1">
    <location>
        <begin position="733"/>
        <end position="782"/>
    </location>
</feature>
<feature type="compositionally biased region" description="Basic and acidic residues" evidence="1">
    <location>
        <begin position="32"/>
        <end position="45"/>
    </location>
</feature>
<feature type="region of interest" description="Disordered" evidence="1">
    <location>
        <begin position="1260"/>
        <end position="1279"/>
    </location>
</feature>
<feature type="compositionally biased region" description="Low complexity" evidence="1">
    <location>
        <begin position="1205"/>
        <end position="1216"/>
    </location>
</feature>